<reference evidence="2 3" key="1">
    <citation type="submission" date="2018-08" db="EMBL/GenBank/DDBJ databases">
        <title>Komagataeibacter sp. AV 382.</title>
        <authorList>
            <person name="Skraban J."/>
            <person name="Trcek J."/>
        </authorList>
    </citation>
    <scope>NUCLEOTIDE SEQUENCE [LARGE SCALE GENOMIC DNA]</scope>
    <source>
        <strain evidence="2 3">AV 382</strain>
    </source>
</reference>
<dbReference type="NCBIfam" id="TIGR02300">
    <property type="entry name" value="FYDLN_acid"/>
    <property type="match status" value="1"/>
</dbReference>
<name>A0A371Z2P4_9PROT</name>
<dbReference type="InterPro" id="IPR012644">
    <property type="entry name" value="CHP02300_FYDLN_acid"/>
</dbReference>
<keyword evidence="3" id="KW-1185">Reference proteome</keyword>
<dbReference type="EMBL" id="QUWV01000033">
    <property type="protein sequence ID" value="RFD20773.1"/>
    <property type="molecule type" value="Genomic_DNA"/>
</dbReference>
<sequence length="178" mass="19616">MIGFHNASNSVFRVAKSISDRHDYGTGANPVFDIIRANWHGAAPFATSRYCGFIHHYNRIDRFKMAQPNLGTKRVCVSCSARFYDLNRNPAVCPKCGTEQPVEAPRVRRPVEAAPESKPKTTGDALDNDVDVDLDTDEDDAADDVLADDAGLDDDDDDDDDISSADIDVKTDKDDHDN</sequence>
<organism evidence="2 3">
    <name type="scientific">Komagataeibacter melaceti</name>
    <dbReference type="NCBI Taxonomy" id="2766577"/>
    <lineage>
        <taxon>Bacteria</taxon>
        <taxon>Pseudomonadati</taxon>
        <taxon>Pseudomonadota</taxon>
        <taxon>Alphaproteobacteria</taxon>
        <taxon>Acetobacterales</taxon>
        <taxon>Acetobacteraceae</taxon>
        <taxon>Komagataeibacter</taxon>
    </lineage>
</organism>
<dbReference type="Pfam" id="PF09538">
    <property type="entry name" value="FYDLN_acid"/>
    <property type="match status" value="1"/>
</dbReference>
<evidence type="ECO:0000256" key="1">
    <source>
        <dbReference type="SAM" id="MobiDB-lite"/>
    </source>
</evidence>
<feature type="compositionally biased region" description="Basic and acidic residues" evidence="1">
    <location>
        <begin position="167"/>
        <end position="178"/>
    </location>
</feature>
<dbReference type="OrthoDB" id="9815689at2"/>
<comment type="caution">
    <text evidence="2">The sequence shown here is derived from an EMBL/GenBank/DDBJ whole genome shotgun (WGS) entry which is preliminary data.</text>
</comment>
<feature type="compositionally biased region" description="Acidic residues" evidence="1">
    <location>
        <begin position="126"/>
        <end position="163"/>
    </location>
</feature>
<evidence type="ECO:0000313" key="2">
    <source>
        <dbReference type="EMBL" id="RFD20773.1"/>
    </source>
</evidence>
<feature type="region of interest" description="Disordered" evidence="1">
    <location>
        <begin position="94"/>
        <end position="178"/>
    </location>
</feature>
<feature type="compositionally biased region" description="Basic and acidic residues" evidence="1">
    <location>
        <begin position="105"/>
        <end position="121"/>
    </location>
</feature>
<protein>
    <submittedName>
        <fullName evidence="2">TIGR02300 family protein</fullName>
    </submittedName>
</protein>
<accession>A0A371Z2P4</accession>
<dbReference type="AlphaFoldDB" id="A0A371Z2P4"/>
<gene>
    <name evidence="2" type="ORF">DY926_04220</name>
</gene>
<proteinExistence type="predicted"/>
<evidence type="ECO:0000313" key="3">
    <source>
        <dbReference type="Proteomes" id="UP000262371"/>
    </source>
</evidence>
<dbReference type="Proteomes" id="UP000262371">
    <property type="component" value="Unassembled WGS sequence"/>
</dbReference>